<keyword evidence="7" id="KW-1185">Reference proteome</keyword>
<dbReference type="PROSITE" id="PS50932">
    <property type="entry name" value="HTH_LACI_2"/>
    <property type="match status" value="1"/>
</dbReference>
<dbReference type="CDD" id="cd01392">
    <property type="entry name" value="HTH_LacI"/>
    <property type="match status" value="1"/>
</dbReference>
<reference evidence="6 7" key="1">
    <citation type="submission" date="2018-03" db="EMBL/GenBank/DDBJ databases">
        <title>Genomic Encyclopedia of Archaeal and Bacterial Type Strains, Phase II (KMG-II): from individual species to whole genera.</title>
        <authorList>
            <person name="Goeker M."/>
        </authorList>
    </citation>
    <scope>NUCLEOTIDE SEQUENCE [LARGE SCALE GENOMIC DNA]</scope>
    <source>
        <strain evidence="6 7">DSM 19711</strain>
    </source>
</reference>
<keyword evidence="4" id="KW-0804">Transcription</keyword>
<comment type="caution">
    <text evidence="6">The sequence shown here is derived from an EMBL/GenBank/DDBJ whole genome shotgun (WGS) entry which is preliminary data.</text>
</comment>
<sequence length="339" mass="36887">MTAVAEAAGVSLATVSHVFNRTRHVSEVTRTRVLAAAEALGYYDRRVQGLEETRRIVGVVVPSAASPYFGEMLEGIDAEATRTNITLLLSMSTEDANRELRAVQALLQRDVDAIILVPSSGWRERTRPLLKNSRTAVILADRLEDQSFDQVGAENTHASQAIVSHLISAGRSRIAMIGGLSGLSTSREREEGFRLAHKKHGLIVDDALLWNGQSTVQGGMRAATQMLRTTPRPDAVFCANNNMTLGLLAALHKEDVGVPKDLALVSFDDLEWGDILVPGITAVAQPFHAVGSQAVRLAVSRWLEPDRPPQTLRLPPSIEHRESCGCELARLGSRRKSPL</sequence>
<name>A0A2T0QKW0_9ACTN</name>
<dbReference type="Gene3D" id="3.40.50.2300">
    <property type="match status" value="2"/>
</dbReference>
<dbReference type="Proteomes" id="UP000238083">
    <property type="component" value="Unassembled WGS sequence"/>
</dbReference>
<dbReference type="PANTHER" id="PTHR30146">
    <property type="entry name" value="LACI-RELATED TRANSCRIPTIONAL REPRESSOR"/>
    <property type="match status" value="1"/>
</dbReference>
<feature type="domain" description="HTH lacI-type" evidence="5">
    <location>
        <begin position="1"/>
        <end position="42"/>
    </location>
</feature>
<dbReference type="PANTHER" id="PTHR30146:SF148">
    <property type="entry name" value="HTH-TYPE TRANSCRIPTIONAL REPRESSOR PURR-RELATED"/>
    <property type="match status" value="1"/>
</dbReference>
<proteinExistence type="predicted"/>
<evidence type="ECO:0000256" key="3">
    <source>
        <dbReference type="ARBA" id="ARBA00023125"/>
    </source>
</evidence>
<protein>
    <submittedName>
        <fullName evidence="6">LacI family transcriptional regulator</fullName>
    </submittedName>
</protein>
<accession>A0A2T0QKW0</accession>
<organism evidence="6 7">
    <name type="scientific">Kineococcus rhizosphaerae</name>
    <dbReference type="NCBI Taxonomy" id="559628"/>
    <lineage>
        <taxon>Bacteria</taxon>
        <taxon>Bacillati</taxon>
        <taxon>Actinomycetota</taxon>
        <taxon>Actinomycetes</taxon>
        <taxon>Kineosporiales</taxon>
        <taxon>Kineosporiaceae</taxon>
        <taxon>Kineococcus</taxon>
    </lineage>
</organism>
<dbReference type="Pfam" id="PF00356">
    <property type="entry name" value="LacI"/>
    <property type="match status" value="1"/>
</dbReference>
<evidence type="ECO:0000259" key="5">
    <source>
        <dbReference type="PROSITE" id="PS50932"/>
    </source>
</evidence>
<dbReference type="GO" id="GO:0003700">
    <property type="term" value="F:DNA-binding transcription factor activity"/>
    <property type="evidence" value="ECO:0007669"/>
    <property type="project" value="TreeGrafter"/>
</dbReference>
<dbReference type="InterPro" id="IPR028082">
    <property type="entry name" value="Peripla_BP_I"/>
</dbReference>
<dbReference type="SUPFAM" id="SSF47413">
    <property type="entry name" value="lambda repressor-like DNA-binding domains"/>
    <property type="match status" value="1"/>
</dbReference>
<keyword evidence="1" id="KW-0678">Repressor</keyword>
<dbReference type="GO" id="GO:0000976">
    <property type="term" value="F:transcription cis-regulatory region binding"/>
    <property type="evidence" value="ECO:0007669"/>
    <property type="project" value="TreeGrafter"/>
</dbReference>
<gene>
    <name evidence="6" type="ORF">CLV37_1426</name>
</gene>
<evidence type="ECO:0000313" key="6">
    <source>
        <dbReference type="EMBL" id="PRY04973.1"/>
    </source>
</evidence>
<dbReference type="EMBL" id="PVZF01000042">
    <property type="protein sequence ID" value="PRY04973.1"/>
    <property type="molecule type" value="Genomic_DNA"/>
</dbReference>
<dbReference type="InterPro" id="IPR046335">
    <property type="entry name" value="LacI/GalR-like_sensor"/>
</dbReference>
<evidence type="ECO:0000256" key="4">
    <source>
        <dbReference type="ARBA" id="ARBA00023163"/>
    </source>
</evidence>
<keyword evidence="2" id="KW-0805">Transcription regulation</keyword>
<dbReference type="InterPro" id="IPR010982">
    <property type="entry name" value="Lambda_DNA-bd_dom_sf"/>
</dbReference>
<dbReference type="InterPro" id="IPR000843">
    <property type="entry name" value="HTH_LacI"/>
</dbReference>
<dbReference type="AlphaFoldDB" id="A0A2T0QKW0"/>
<keyword evidence="3" id="KW-0238">DNA-binding</keyword>
<dbReference type="Pfam" id="PF13377">
    <property type="entry name" value="Peripla_BP_3"/>
    <property type="match status" value="1"/>
</dbReference>
<dbReference type="SUPFAM" id="SSF53822">
    <property type="entry name" value="Periplasmic binding protein-like I"/>
    <property type="match status" value="1"/>
</dbReference>
<dbReference type="CDD" id="cd06267">
    <property type="entry name" value="PBP1_LacI_sugar_binding-like"/>
    <property type="match status" value="1"/>
</dbReference>
<evidence type="ECO:0000256" key="2">
    <source>
        <dbReference type="ARBA" id="ARBA00023015"/>
    </source>
</evidence>
<dbReference type="Gene3D" id="1.10.260.40">
    <property type="entry name" value="lambda repressor-like DNA-binding domains"/>
    <property type="match status" value="1"/>
</dbReference>
<dbReference type="SMART" id="SM00354">
    <property type="entry name" value="HTH_LACI"/>
    <property type="match status" value="1"/>
</dbReference>
<evidence type="ECO:0000313" key="7">
    <source>
        <dbReference type="Proteomes" id="UP000238083"/>
    </source>
</evidence>
<evidence type="ECO:0000256" key="1">
    <source>
        <dbReference type="ARBA" id="ARBA00022491"/>
    </source>
</evidence>